<accession>A0AAD4GC19</accession>
<reference evidence="2" key="2">
    <citation type="journal article" date="2020" name="Nat. Commun.">
        <title>Large-scale genome sequencing of mycorrhizal fungi provides insights into the early evolution of symbiotic traits.</title>
        <authorList>
            <person name="Miyauchi S."/>
            <person name="Kiss E."/>
            <person name="Kuo A."/>
            <person name="Drula E."/>
            <person name="Kohler A."/>
            <person name="Sanchez-Garcia M."/>
            <person name="Morin E."/>
            <person name="Andreopoulos B."/>
            <person name="Barry K.W."/>
            <person name="Bonito G."/>
            <person name="Buee M."/>
            <person name="Carver A."/>
            <person name="Chen C."/>
            <person name="Cichocki N."/>
            <person name="Clum A."/>
            <person name="Culley D."/>
            <person name="Crous P.W."/>
            <person name="Fauchery L."/>
            <person name="Girlanda M."/>
            <person name="Hayes R.D."/>
            <person name="Keri Z."/>
            <person name="LaButti K."/>
            <person name="Lipzen A."/>
            <person name="Lombard V."/>
            <person name="Magnuson J."/>
            <person name="Maillard F."/>
            <person name="Murat C."/>
            <person name="Nolan M."/>
            <person name="Ohm R.A."/>
            <person name="Pangilinan J."/>
            <person name="Pereira M.F."/>
            <person name="Perotto S."/>
            <person name="Peter M."/>
            <person name="Pfister S."/>
            <person name="Riley R."/>
            <person name="Sitrit Y."/>
            <person name="Stielow J.B."/>
            <person name="Szollosi G."/>
            <person name="Zifcakova L."/>
            <person name="Stursova M."/>
            <person name="Spatafora J.W."/>
            <person name="Tedersoo L."/>
            <person name="Vaario L.M."/>
            <person name="Yamada A."/>
            <person name="Yan M."/>
            <person name="Wang P."/>
            <person name="Xu J."/>
            <person name="Bruns T."/>
            <person name="Baldrian P."/>
            <person name="Vilgalys R."/>
            <person name="Dunand C."/>
            <person name="Henrissat B."/>
            <person name="Grigoriev I.V."/>
            <person name="Hibbett D."/>
            <person name="Nagy L.G."/>
            <person name="Martin F.M."/>
        </authorList>
    </citation>
    <scope>NUCLEOTIDE SEQUENCE</scope>
    <source>
        <strain evidence="2">BED1</strain>
    </source>
</reference>
<evidence type="ECO:0000256" key="1">
    <source>
        <dbReference type="SAM" id="Phobius"/>
    </source>
</evidence>
<feature type="transmembrane region" description="Helical" evidence="1">
    <location>
        <begin position="13"/>
        <end position="35"/>
    </location>
</feature>
<organism evidence="2 3">
    <name type="scientific">Boletus edulis BED1</name>
    <dbReference type="NCBI Taxonomy" id="1328754"/>
    <lineage>
        <taxon>Eukaryota</taxon>
        <taxon>Fungi</taxon>
        <taxon>Dikarya</taxon>
        <taxon>Basidiomycota</taxon>
        <taxon>Agaricomycotina</taxon>
        <taxon>Agaricomycetes</taxon>
        <taxon>Agaricomycetidae</taxon>
        <taxon>Boletales</taxon>
        <taxon>Boletineae</taxon>
        <taxon>Boletaceae</taxon>
        <taxon>Boletoideae</taxon>
        <taxon>Boletus</taxon>
    </lineage>
</organism>
<keyword evidence="1" id="KW-1133">Transmembrane helix</keyword>
<proteinExistence type="predicted"/>
<reference evidence="2" key="1">
    <citation type="submission" date="2019-10" db="EMBL/GenBank/DDBJ databases">
        <authorList>
            <consortium name="DOE Joint Genome Institute"/>
            <person name="Kuo A."/>
            <person name="Miyauchi S."/>
            <person name="Kiss E."/>
            <person name="Drula E."/>
            <person name="Kohler A."/>
            <person name="Sanchez-Garcia M."/>
            <person name="Andreopoulos B."/>
            <person name="Barry K.W."/>
            <person name="Bonito G."/>
            <person name="Buee M."/>
            <person name="Carver A."/>
            <person name="Chen C."/>
            <person name="Cichocki N."/>
            <person name="Clum A."/>
            <person name="Culley D."/>
            <person name="Crous P.W."/>
            <person name="Fauchery L."/>
            <person name="Girlanda M."/>
            <person name="Hayes R."/>
            <person name="Keri Z."/>
            <person name="LaButti K."/>
            <person name="Lipzen A."/>
            <person name="Lombard V."/>
            <person name="Magnuson J."/>
            <person name="Maillard F."/>
            <person name="Morin E."/>
            <person name="Murat C."/>
            <person name="Nolan M."/>
            <person name="Ohm R."/>
            <person name="Pangilinan J."/>
            <person name="Pereira M."/>
            <person name="Perotto S."/>
            <person name="Peter M."/>
            <person name="Riley R."/>
            <person name="Sitrit Y."/>
            <person name="Stielow B."/>
            <person name="Szollosi G."/>
            <person name="Zifcakova L."/>
            <person name="Stursova M."/>
            <person name="Spatafora J.W."/>
            <person name="Tedersoo L."/>
            <person name="Vaario L.-M."/>
            <person name="Yamada A."/>
            <person name="Yan M."/>
            <person name="Wang P."/>
            <person name="Xu J."/>
            <person name="Bruns T."/>
            <person name="Baldrian P."/>
            <person name="Vilgalys R."/>
            <person name="Henrissat B."/>
            <person name="Grigoriev I.V."/>
            <person name="Hibbett D."/>
            <person name="Nagy L.G."/>
            <person name="Martin F.M."/>
        </authorList>
    </citation>
    <scope>NUCLEOTIDE SEQUENCE</scope>
    <source>
        <strain evidence="2">BED1</strain>
    </source>
</reference>
<keyword evidence="1" id="KW-0812">Transmembrane</keyword>
<protein>
    <submittedName>
        <fullName evidence="2">Uncharacterized protein</fullName>
    </submittedName>
</protein>
<name>A0AAD4GC19_BOLED</name>
<gene>
    <name evidence="2" type="ORF">L210DRAFT_3548852</name>
</gene>
<evidence type="ECO:0000313" key="3">
    <source>
        <dbReference type="Proteomes" id="UP001194468"/>
    </source>
</evidence>
<dbReference type="EMBL" id="WHUW01000021">
    <property type="protein sequence ID" value="KAF8436642.1"/>
    <property type="molecule type" value="Genomic_DNA"/>
</dbReference>
<dbReference type="AlphaFoldDB" id="A0AAD4GC19"/>
<evidence type="ECO:0000313" key="2">
    <source>
        <dbReference type="EMBL" id="KAF8436642.1"/>
    </source>
</evidence>
<keyword evidence="1" id="KW-0472">Membrane</keyword>
<dbReference type="Proteomes" id="UP001194468">
    <property type="component" value="Unassembled WGS sequence"/>
</dbReference>
<comment type="caution">
    <text evidence="2">The sequence shown here is derived from an EMBL/GenBank/DDBJ whole genome shotgun (WGS) entry which is preliminary data.</text>
</comment>
<keyword evidence="3" id="KW-1185">Reference proteome</keyword>
<sequence>MGGDTGEGLTDEAIHIAAGMLFAGYGGVIGTMWSISDKLAPVMWRGIRVLVSKWHGTGSSGMLHERGTKPFGFFESGEFSVVCHMASIHPCRSLNTSSGGL</sequence>